<sequence>MPASIPSRIDLYPFQRRLGEIMTVPTAAIAPTETVDAAIAEMARLKSSCLIVLGAHHRPVGIVTEYDIIQALAADRAEILGKSVSDIMSAPVVSLPPDAYLYAAIARMNRRSIRHLAVTDPVDGRLVGILHLSSVLRQRAEDALALQNDIADANSSDDLLQANAYLPHLAAALRREQLRPEQIANVIGTAYCDLTARAADLAVKEMTAAGRGEAPARWCLLILGSAGRGESLLAADQDNALIHDGEDDDHPWFAELGQRVADLLDVAGLPYCRGGVMAAKRDLRHNAKGWRKCIAAWLEAATPEALLNADIFYDFRPVAGEFHLAASLRAEAITSARGHRVFHALLAKGIRRKGSALGLLGKFRTRDGRVDLKAHGLQPLVAGARVLALELGLATTSTLNRWRAAAAVQLVSDDDLARIEDAFSLILGLILDQQLADHEIGIAPSSNVEIKRLVSIDKERLRRALHMVDEIDLLVRNALGLI</sequence>
<dbReference type="Gene3D" id="3.10.580.10">
    <property type="entry name" value="CBS-domain"/>
    <property type="match status" value="1"/>
</dbReference>
<dbReference type="PROSITE" id="PS51371">
    <property type="entry name" value="CBS"/>
    <property type="match status" value="2"/>
</dbReference>
<dbReference type="SUPFAM" id="SSF54631">
    <property type="entry name" value="CBS-domain pair"/>
    <property type="match status" value="1"/>
</dbReference>
<dbReference type="Proteomes" id="UP001279642">
    <property type="component" value="Unassembled WGS sequence"/>
</dbReference>
<comment type="caution">
    <text evidence="4">The sequence shown here is derived from an EMBL/GenBank/DDBJ whole genome shotgun (WGS) entry which is preliminary data.</text>
</comment>
<dbReference type="PANTHER" id="PTHR43080:SF2">
    <property type="entry name" value="CBS DOMAIN-CONTAINING PROTEIN"/>
    <property type="match status" value="1"/>
</dbReference>
<proteinExistence type="predicted"/>
<organism evidence="4 5">
    <name type="scientific">Dongia soli</name>
    <dbReference type="NCBI Taxonomy" id="600628"/>
    <lineage>
        <taxon>Bacteria</taxon>
        <taxon>Pseudomonadati</taxon>
        <taxon>Pseudomonadota</taxon>
        <taxon>Alphaproteobacteria</taxon>
        <taxon>Rhodospirillales</taxon>
        <taxon>Dongiaceae</taxon>
        <taxon>Dongia</taxon>
    </lineage>
</organism>
<keyword evidence="1 2" id="KW-0129">CBS domain</keyword>
<gene>
    <name evidence="4" type="ORF">SMD27_19880</name>
</gene>
<evidence type="ECO:0000313" key="5">
    <source>
        <dbReference type="Proteomes" id="UP001279642"/>
    </source>
</evidence>
<feature type="domain" description="CBS" evidence="3">
    <location>
        <begin position="88"/>
        <end position="146"/>
    </location>
</feature>
<name>A0ABU5EFW7_9PROT</name>
<dbReference type="EMBL" id="JAXCLW010000007">
    <property type="protein sequence ID" value="MDY0885113.1"/>
    <property type="molecule type" value="Genomic_DNA"/>
</dbReference>
<dbReference type="Pfam" id="PF03445">
    <property type="entry name" value="DUF294"/>
    <property type="match status" value="1"/>
</dbReference>
<evidence type="ECO:0000259" key="3">
    <source>
        <dbReference type="PROSITE" id="PS51371"/>
    </source>
</evidence>
<evidence type="ECO:0000256" key="2">
    <source>
        <dbReference type="PROSITE-ProRule" id="PRU00703"/>
    </source>
</evidence>
<dbReference type="InterPro" id="IPR005105">
    <property type="entry name" value="GlnD_Uridyltrans_N"/>
</dbReference>
<dbReference type="SUPFAM" id="SSF81301">
    <property type="entry name" value="Nucleotidyltransferase"/>
    <property type="match status" value="1"/>
</dbReference>
<dbReference type="InterPro" id="IPR018821">
    <property type="entry name" value="DUF294_put_nucleoTrafse_sb-bd"/>
</dbReference>
<dbReference type="InterPro" id="IPR051257">
    <property type="entry name" value="Diverse_CBS-Domain"/>
</dbReference>
<feature type="domain" description="CBS" evidence="3">
    <location>
        <begin position="22"/>
        <end position="78"/>
    </location>
</feature>
<dbReference type="PANTHER" id="PTHR43080">
    <property type="entry name" value="CBS DOMAIN-CONTAINING PROTEIN CBSX3, MITOCHONDRIAL"/>
    <property type="match status" value="1"/>
</dbReference>
<protein>
    <submittedName>
        <fullName evidence="4">DUF294 nucleotidyltransferase-like domain-containing protein</fullName>
    </submittedName>
</protein>
<dbReference type="InterPro" id="IPR000644">
    <property type="entry name" value="CBS_dom"/>
</dbReference>
<evidence type="ECO:0000313" key="4">
    <source>
        <dbReference type="EMBL" id="MDY0885113.1"/>
    </source>
</evidence>
<keyword evidence="5" id="KW-1185">Reference proteome</keyword>
<dbReference type="CDD" id="cd05401">
    <property type="entry name" value="NT_GlnE_GlnD_like"/>
    <property type="match status" value="1"/>
</dbReference>
<accession>A0ABU5EFW7</accession>
<reference evidence="4 5" key="1">
    <citation type="journal article" date="2016" name="Antonie Van Leeuwenhoek">
        <title>Dongia soli sp. nov., isolated from soil from Dokdo, Korea.</title>
        <authorList>
            <person name="Kim D.U."/>
            <person name="Lee H."/>
            <person name="Kim H."/>
            <person name="Kim S.G."/>
            <person name="Ka J.O."/>
        </authorList>
    </citation>
    <scope>NUCLEOTIDE SEQUENCE [LARGE SCALE GENOMIC DNA]</scope>
    <source>
        <strain evidence="4 5">D78</strain>
    </source>
</reference>
<dbReference type="Pfam" id="PF10335">
    <property type="entry name" value="DUF294_C"/>
    <property type="match status" value="1"/>
</dbReference>
<dbReference type="Pfam" id="PF00571">
    <property type="entry name" value="CBS"/>
    <property type="match status" value="2"/>
</dbReference>
<dbReference type="InterPro" id="IPR043519">
    <property type="entry name" value="NT_sf"/>
</dbReference>
<dbReference type="SMART" id="SM00116">
    <property type="entry name" value="CBS"/>
    <property type="match status" value="2"/>
</dbReference>
<dbReference type="InterPro" id="IPR046342">
    <property type="entry name" value="CBS_dom_sf"/>
</dbReference>
<evidence type="ECO:0000256" key="1">
    <source>
        <dbReference type="ARBA" id="ARBA00023122"/>
    </source>
</evidence>
<dbReference type="RefSeq" id="WP_320510181.1">
    <property type="nucleotide sequence ID" value="NZ_JAXCLW010000007.1"/>
</dbReference>